<feature type="compositionally biased region" description="Basic and acidic residues" evidence="1">
    <location>
        <begin position="74"/>
        <end position="89"/>
    </location>
</feature>
<feature type="compositionally biased region" description="Low complexity" evidence="1">
    <location>
        <begin position="94"/>
        <end position="109"/>
    </location>
</feature>
<feature type="region of interest" description="Disordered" evidence="1">
    <location>
        <begin position="1"/>
        <end position="124"/>
    </location>
</feature>
<dbReference type="CDD" id="cd00590">
    <property type="entry name" value="RRM_SF"/>
    <property type="match status" value="1"/>
</dbReference>
<gene>
    <name evidence="2" type="ORF">MICPUCDRAFT_46573</name>
</gene>
<dbReference type="InterPro" id="IPR035979">
    <property type="entry name" value="RBD_domain_sf"/>
</dbReference>
<proteinExistence type="predicted"/>
<keyword evidence="3" id="KW-1185">Reference proteome</keyword>
<evidence type="ECO:0000256" key="1">
    <source>
        <dbReference type="SAM" id="MobiDB-lite"/>
    </source>
</evidence>
<evidence type="ECO:0000313" key="3">
    <source>
        <dbReference type="Proteomes" id="UP000001876"/>
    </source>
</evidence>
<dbReference type="SUPFAM" id="SSF54928">
    <property type="entry name" value="RNA-binding domain, RBD"/>
    <property type="match status" value="1"/>
</dbReference>
<accession>C1MNH4</accession>
<dbReference type="KEGG" id="mpp:MICPUCDRAFT_46573"/>
<dbReference type="RefSeq" id="XP_003057105.1">
    <property type="nucleotide sequence ID" value="XM_003057059.1"/>
</dbReference>
<feature type="compositionally biased region" description="Basic and acidic residues" evidence="1">
    <location>
        <begin position="1"/>
        <end position="26"/>
    </location>
</feature>
<dbReference type="Gene3D" id="3.30.70.330">
    <property type="match status" value="1"/>
</dbReference>
<dbReference type="Proteomes" id="UP000001876">
    <property type="component" value="Unassembled WGS sequence"/>
</dbReference>
<dbReference type="InterPro" id="IPR012677">
    <property type="entry name" value="Nucleotide-bd_a/b_plait_sf"/>
</dbReference>
<dbReference type="GO" id="GO:0003676">
    <property type="term" value="F:nucleic acid binding"/>
    <property type="evidence" value="ECO:0007669"/>
    <property type="project" value="InterPro"/>
</dbReference>
<reference evidence="2 3" key="1">
    <citation type="journal article" date="2009" name="Science">
        <title>Green evolution and dynamic adaptations revealed by genomes of the marine picoeukaryotes Micromonas.</title>
        <authorList>
            <person name="Worden A.Z."/>
            <person name="Lee J.H."/>
            <person name="Mock T."/>
            <person name="Rouze P."/>
            <person name="Simmons M.P."/>
            <person name="Aerts A.L."/>
            <person name="Allen A.E."/>
            <person name="Cuvelier M.L."/>
            <person name="Derelle E."/>
            <person name="Everett M.V."/>
            <person name="Foulon E."/>
            <person name="Grimwood J."/>
            <person name="Gundlach H."/>
            <person name="Henrissat B."/>
            <person name="Napoli C."/>
            <person name="McDonald S.M."/>
            <person name="Parker M.S."/>
            <person name="Rombauts S."/>
            <person name="Salamov A."/>
            <person name="Von Dassow P."/>
            <person name="Badger J.H."/>
            <person name="Coutinho P.M."/>
            <person name="Demir E."/>
            <person name="Dubchak I."/>
            <person name="Gentemann C."/>
            <person name="Eikrem W."/>
            <person name="Gready J.E."/>
            <person name="John U."/>
            <person name="Lanier W."/>
            <person name="Lindquist E.A."/>
            <person name="Lucas S."/>
            <person name="Mayer K.F."/>
            <person name="Moreau H."/>
            <person name="Not F."/>
            <person name="Otillar R."/>
            <person name="Panaud O."/>
            <person name="Pangilinan J."/>
            <person name="Paulsen I."/>
            <person name="Piegu B."/>
            <person name="Poliakov A."/>
            <person name="Robbens S."/>
            <person name="Schmutz J."/>
            <person name="Toulza E."/>
            <person name="Wyss T."/>
            <person name="Zelensky A."/>
            <person name="Zhou K."/>
            <person name="Armbrust E.V."/>
            <person name="Bhattacharya D."/>
            <person name="Goodenough U.W."/>
            <person name="Van de Peer Y."/>
            <person name="Grigoriev I.V."/>
        </authorList>
    </citation>
    <scope>NUCLEOTIDE SEQUENCE [LARGE SCALE GENOMIC DNA]</scope>
    <source>
        <strain evidence="2 3">CCMP1545</strain>
    </source>
</reference>
<name>C1MNH4_MICPC</name>
<dbReference type="GeneID" id="9682128"/>
<dbReference type="EMBL" id="GG663737">
    <property type="protein sequence ID" value="EEH58750.1"/>
    <property type="molecule type" value="Genomic_DNA"/>
</dbReference>
<dbReference type="AlphaFoldDB" id="C1MNH4"/>
<feature type="compositionally biased region" description="Basic and acidic residues" evidence="1">
    <location>
        <begin position="36"/>
        <end position="46"/>
    </location>
</feature>
<evidence type="ECO:0000313" key="2">
    <source>
        <dbReference type="EMBL" id="EEH58750.1"/>
    </source>
</evidence>
<sequence>MFARAFKEGGREARRGGFRGGEKMDADADADEEEDDRRRTRREPTRTRAAVDILRSATTEAAAAAKNAPAPPHADARFDYEPEYKRCGDDGDDAAAAAAAGTSSNATTNAKKRQRHHHDDRTDAERELAEIKKRMKIVSNQMKQMTRKQTVYKAVIDHVNATPAQCGVRVSGLPRGTTVKAAEKVFSRCGAVRRSRVEGAAIGGGASDVVTTDGGAVIIEFASATSVERAMKLATEGGNGKGAFEAFGGKTPTLTRGVGIVDDAASNSAALMRADARPFAAPKTPGGRKAKVWVRDAAATAADAPEAMIA</sequence>
<organism evidence="3">
    <name type="scientific">Micromonas pusilla (strain CCMP1545)</name>
    <name type="common">Picoplanktonic green alga</name>
    <dbReference type="NCBI Taxonomy" id="564608"/>
    <lineage>
        <taxon>Eukaryota</taxon>
        <taxon>Viridiplantae</taxon>
        <taxon>Chlorophyta</taxon>
        <taxon>Mamiellophyceae</taxon>
        <taxon>Mamiellales</taxon>
        <taxon>Mamiellaceae</taxon>
        <taxon>Micromonas</taxon>
    </lineage>
</organism>
<protein>
    <submittedName>
        <fullName evidence="2">Predicted protein</fullName>
    </submittedName>
</protein>